<dbReference type="Pfam" id="PF00933">
    <property type="entry name" value="Glyco_hydro_3"/>
    <property type="match status" value="1"/>
</dbReference>
<dbReference type="SUPFAM" id="SSF51445">
    <property type="entry name" value="(Trans)glycosidases"/>
    <property type="match status" value="1"/>
</dbReference>
<feature type="domain" description="Fibronectin type III-like" evidence="10">
    <location>
        <begin position="521"/>
        <end position="590"/>
    </location>
</feature>
<dbReference type="InterPro" id="IPR026891">
    <property type="entry name" value="Fn3-like"/>
</dbReference>
<evidence type="ECO:0000313" key="12">
    <source>
        <dbReference type="Proteomes" id="UP000017559"/>
    </source>
</evidence>
<comment type="catalytic activity">
    <reaction evidence="1">
        <text>Hydrolysis of terminal, non-reducing beta-D-glucosyl residues with release of beta-D-glucose.</text>
        <dbReference type="EC" id="3.2.1.21"/>
    </reaction>
</comment>
<dbReference type="PANTHER" id="PTHR42715">
    <property type="entry name" value="BETA-GLUCOSIDASE"/>
    <property type="match status" value="1"/>
</dbReference>
<dbReference type="InterPro" id="IPR017853">
    <property type="entry name" value="GH"/>
</dbReference>
<keyword evidence="5 11" id="KW-0378">Hydrolase</keyword>
<evidence type="ECO:0000256" key="4">
    <source>
        <dbReference type="ARBA" id="ARBA00012744"/>
    </source>
</evidence>
<keyword evidence="8" id="KW-0326">Glycosidase</keyword>
<organism evidence="11 12">
    <name type="scientific">Moniliophthora roreri (strain MCA 2997)</name>
    <name type="common">Cocoa frosty pod rot fungus</name>
    <name type="synonym">Crinipellis roreri</name>
    <dbReference type="NCBI Taxonomy" id="1381753"/>
    <lineage>
        <taxon>Eukaryota</taxon>
        <taxon>Fungi</taxon>
        <taxon>Dikarya</taxon>
        <taxon>Basidiomycota</taxon>
        <taxon>Agaricomycotina</taxon>
        <taxon>Agaricomycetes</taxon>
        <taxon>Agaricomycetidae</taxon>
        <taxon>Agaricales</taxon>
        <taxon>Marasmiineae</taxon>
        <taxon>Marasmiaceae</taxon>
        <taxon>Moniliophthora</taxon>
    </lineage>
</organism>
<dbReference type="PANTHER" id="PTHR42715:SF2">
    <property type="entry name" value="BETA-GLUCOSIDASE F-RELATED"/>
    <property type="match status" value="1"/>
</dbReference>
<reference evidence="11 12" key="1">
    <citation type="journal article" date="2014" name="BMC Genomics">
        <title>Genome and secretome analysis of the hemibiotrophic fungal pathogen, Moniliophthora roreri, which causes frosty pod rot disease of cacao: mechanisms of the biotrophic and necrotrophic phases.</title>
        <authorList>
            <person name="Meinhardt L.W."/>
            <person name="Costa G.G.L."/>
            <person name="Thomazella D.P.T."/>
            <person name="Teixeira P.J.P.L."/>
            <person name="Carazzolle M.F."/>
            <person name="Schuster S.C."/>
            <person name="Carlson J.E."/>
            <person name="Guiltinan M.J."/>
            <person name="Mieczkowski P."/>
            <person name="Farmer A."/>
            <person name="Ramaraj T."/>
            <person name="Crozier J."/>
            <person name="Davis R.E."/>
            <person name="Shao J."/>
            <person name="Melnick R.L."/>
            <person name="Pereira G.A.G."/>
            <person name="Bailey B.A."/>
        </authorList>
    </citation>
    <scope>NUCLEOTIDE SEQUENCE [LARGE SCALE GENOMIC DNA]</scope>
    <source>
        <strain evidence="11 12">MCA 2997</strain>
    </source>
</reference>
<evidence type="ECO:0000256" key="5">
    <source>
        <dbReference type="ARBA" id="ARBA00022801"/>
    </source>
</evidence>
<keyword evidence="7" id="KW-0119">Carbohydrate metabolism</keyword>
<dbReference type="AlphaFoldDB" id="V2WWU3"/>
<accession>V2WWU3</accession>
<dbReference type="Proteomes" id="UP000017559">
    <property type="component" value="Unassembled WGS sequence"/>
</dbReference>
<dbReference type="KEGG" id="mrr:Moror_2791"/>
<sequence length="599" mass="64410">MRNPKMGRGWESFGPDSYLTGEAAYETIIGVQSTGVQACAKHLIANNQEHWRYGLSADVDDRALRELYWWPFMRSIDAEVSSVMCAYNRFNQTSSCQNAGLLGPDGILRKDGFKGYVVSDWGATHDDAAVNANHGLDMEQPGDWIVIGGGVFGNNLKSAVNKGDVPLSRLNGMVTRILVPWFRLGQDQGFPETNFDTQKADGSGTLNQNVNVRSDAHTALTREIGAASAVLLKNSRTTDTGTPTGTTTRGLPLAKSKLKSIAVIGQDARQLNQNCPGGLNQCNDGTMVIGWGSGSNSLDFVVPPIDAIKSYIGGSAIITESLSNDLKAGPKAAAGKDAAIVFVNAMSGELGFYSIVEGNMGDRNDLALWWKGGSLVEAVAAVNNNTIVVVHSVGPVNLQWANHPNVSAIIYHGAPGEQTGPAAVDVLFGDVNPSGRLPFSIADTEDSYGTKIVTGIDGFPTIPYTEKLLIDYRYMDDKGITPRFEFGYGLSYTTFEYSDLSVSSSLISFTVKNTGVFDGTEIPQLYLTFPDGAGEPKKVLRGFEEVKLASGASQKVEMRLSEKEISVWDTPSQSWKRPAGTYTVHVGASIKDIRLTGTF</sequence>
<dbReference type="EC" id="3.2.1.21" evidence="4"/>
<protein>
    <recommendedName>
        <fullName evidence="4">beta-glucosidase</fullName>
        <ecNumber evidence="4">3.2.1.21</ecNumber>
    </recommendedName>
</protein>
<keyword evidence="12" id="KW-1185">Reference proteome</keyword>
<evidence type="ECO:0000256" key="7">
    <source>
        <dbReference type="ARBA" id="ARBA00023277"/>
    </source>
</evidence>
<dbReference type="EMBL" id="AWSO01000354">
    <property type="protein sequence ID" value="ESK91328.1"/>
    <property type="molecule type" value="Genomic_DNA"/>
</dbReference>
<evidence type="ECO:0000256" key="9">
    <source>
        <dbReference type="ARBA" id="ARBA00023326"/>
    </source>
</evidence>
<dbReference type="Gene3D" id="3.20.20.300">
    <property type="entry name" value="Glycoside hydrolase, family 3, N-terminal domain"/>
    <property type="match status" value="1"/>
</dbReference>
<keyword evidence="6" id="KW-0136">Cellulose degradation</keyword>
<dbReference type="PRINTS" id="PR00133">
    <property type="entry name" value="GLHYDRLASE3"/>
</dbReference>
<evidence type="ECO:0000256" key="1">
    <source>
        <dbReference type="ARBA" id="ARBA00000448"/>
    </source>
</evidence>
<dbReference type="Pfam" id="PF01915">
    <property type="entry name" value="Glyco_hydro_3_C"/>
    <property type="match status" value="1"/>
</dbReference>
<dbReference type="Gene3D" id="2.60.40.10">
    <property type="entry name" value="Immunoglobulins"/>
    <property type="match status" value="1"/>
</dbReference>
<dbReference type="InterPro" id="IPR050288">
    <property type="entry name" value="Cellulose_deg_GH3"/>
</dbReference>
<name>V2WWU3_MONRO</name>
<evidence type="ECO:0000256" key="3">
    <source>
        <dbReference type="ARBA" id="ARBA00005336"/>
    </source>
</evidence>
<comment type="caution">
    <text evidence="11">The sequence shown here is derived from an EMBL/GenBank/DDBJ whole genome shotgun (WGS) entry which is preliminary data.</text>
</comment>
<dbReference type="InterPro" id="IPR013783">
    <property type="entry name" value="Ig-like_fold"/>
</dbReference>
<dbReference type="Gene3D" id="3.40.50.1700">
    <property type="entry name" value="Glycoside hydrolase family 3 C-terminal domain"/>
    <property type="match status" value="1"/>
</dbReference>
<dbReference type="InterPro" id="IPR036881">
    <property type="entry name" value="Glyco_hydro_3_C_sf"/>
</dbReference>
<evidence type="ECO:0000256" key="6">
    <source>
        <dbReference type="ARBA" id="ARBA00023001"/>
    </source>
</evidence>
<keyword evidence="9" id="KW-0624">Polysaccharide degradation</keyword>
<dbReference type="InterPro" id="IPR002772">
    <property type="entry name" value="Glyco_hydro_3_C"/>
</dbReference>
<proteinExistence type="inferred from homology"/>
<dbReference type="OrthoDB" id="416222at2759"/>
<dbReference type="InterPro" id="IPR036962">
    <property type="entry name" value="Glyco_hydro_3_N_sf"/>
</dbReference>
<dbReference type="SMART" id="SM01217">
    <property type="entry name" value="Fn3_like"/>
    <property type="match status" value="1"/>
</dbReference>
<dbReference type="Pfam" id="PF14310">
    <property type="entry name" value="Fn3-like"/>
    <property type="match status" value="1"/>
</dbReference>
<evidence type="ECO:0000259" key="10">
    <source>
        <dbReference type="SMART" id="SM01217"/>
    </source>
</evidence>
<dbReference type="HOGENOM" id="CLU_004542_2_3_1"/>
<dbReference type="GO" id="GO:0030245">
    <property type="term" value="P:cellulose catabolic process"/>
    <property type="evidence" value="ECO:0007669"/>
    <property type="project" value="UniProtKB-KW"/>
</dbReference>
<comment type="similarity">
    <text evidence="3">Belongs to the glycosyl hydrolase 3 family.</text>
</comment>
<evidence type="ECO:0000313" key="11">
    <source>
        <dbReference type="EMBL" id="ESK91328.1"/>
    </source>
</evidence>
<dbReference type="GO" id="GO:0008422">
    <property type="term" value="F:beta-glucosidase activity"/>
    <property type="evidence" value="ECO:0007669"/>
    <property type="project" value="UniProtKB-EC"/>
</dbReference>
<gene>
    <name evidence="11" type="ORF">Moror_2791</name>
</gene>
<dbReference type="InterPro" id="IPR001764">
    <property type="entry name" value="Glyco_hydro_3_N"/>
</dbReference>
<evidence type="ECO:0000256" key="2">
    <source>
        <dbReference type="ARBA" id="ARBA00004987"/>
    </source>
</evidence>
<evidence type="ECO:0000256" key="8">
    <source>
        <dbReference type="ARBA" id="ARBA00023295"/>
    </source>
</evidence>
<comment type="pathway">
    <text evidence="2">Glycan metabolism; cellulose degradation.</text>
</comment>
<dbReference type="SUPFAM" id="SSF52279">
    <property type="entry name" value="Beta-D-glucan exohydrolase, C-terminal domain"/>
    <property type="match status" value="1"/>
</dbReference>